<keyword evidence="7" id="KW-1185">Reference proteome</keyword>
<dbReference type="Pfam" id="PF13445">
    <property type="entry name" value="zf-RING_UBOX"/>
    <property type="match status" value="1"/>
</dbReference>
<dbReference type="InterPro" id="IPR017907">
    <property type="entry name" value="Znf_RING_CS"/>
</dbReference>
<dbReference type="GO" id="GO:0008270">
    <property type="term" value="F:zinc ion binding"/>
    <property type="evidence" value="ECO:0007669"/>
    <property type="project" value="UniProtKB-KW"/>
</dbReference>
<dbReference type="InterPro" id="IPR052667">
    <property type="entry name" value="E3_ubiquitin-ligase_RING"/>
</dbReference>
<dbReference type="SUPFAM" id="SSF57850">
    <property type="entry name" value="RING/U-box"/>
    <property type="match status" value="1"/>
</dbReference>
<keyword evidence="1" id="KW-0479">Metal-binding</keyword>
<comment type="caution">
    <text evidence="6">The sequence shown here is derived from an EMBL/GenBank/DDBJ whole genome shotgun (WGS) entry which is preliminary data.</text>
</comment>
<evidence type="ECO:0000256" key="4">
    <source>
        <dbReference type="PROSITE-ProRule" id="PRU00175"/>
    </source>
</evidence>
<dbReference type="SUPFAM" id="SSF50891">
    <property type="entry name" value="Cyclophilin-like"/>
    <property type="match status" value="1"/>
</dbReference>
<evidence type="ECO:0000256" key="3">
    <source>
        <dbReference type="ARBA" id="ARBA00022833"/>
    </source>
</evidence>
<dbReference type="PANTHER" id="PTHR47156:SF10">
    <property type="entry name" value="E3 UBIQUITIN-PROTEIN LIGASE TRIM-21-RELATED"/>
    <property type="match status" value="1"/>
</dbReference>
<dbReference type="SMART" id="SM00184">
    <property type="entry name" value="RING"/>
    <property type="match status" value="1"/>
</dbReference>
<dbReference type="InterPro" id="IPR001841">
    <property type="entry name" value="Znf_RING"/>
</dbReference>
<dbReference type="Gene3D" id="2.40.100.10">
    <property type="entry name" value="Cyclophilin-like"/>
    <property type="match status" value="1"/>
</dbReference>
<keyword evidence="2 4" id="KW-0863">Zinc-finger</keyword>
<organism evidence="6 7">
    <name type="scientific">Chionoecetes opilio</name>
    <name type="common">Atlantic snow crab</name>
    <name type="synonym">Cancer opilio</name>
    <dbReference type="NCBI Taxonomy" id="41210"/>
    <lineage>
        <taxon>Eukaryota</taxon>
        <taxon>Metazoa</taxon>
        <taxon>Ecdysozoa</taxon>
        <taxon>Arthropoda</taxon>
        <taxon>Crustacea</taxon>
        <taxon>Multicrustacea</taxon>
        <taxon>Malacostraca</taxon>
        <taxon>Eumalacostraca</taxon>
        <taxon>Eucarida</taxon>
        <taxon>Decapoda</taxon>
        <taxon>Pleocyemata</taxon>
        <taxon>Brachyura</taxon>
        <taxon>Eubrachyura</taxon>
        <taxon>Majoidea</taxon>
        <taxon>Majidae</taxon>
        <taxon>Chionoecetes</taxon>
    </lineage>
</organism>
<feature type="domain" description="RING-type" evidence="5">
    <location>
        <begin position="7"/>
        <end position="53"/>
    </location>
</feature>
<evidence type="ECO:0000256" key="1">
    <source>
        <dbReference type="ARBA" id="ARBA00022723"/>
    </source>
</evidence>
<name>A0A8J5BVL8_CHIOP</name>
<keyword evidence="6" id="KW-0413">Isomerase</keyword>
<dbReference type="Gene3D" id="3.30.40.10">
    <property type="entry name" value="Zinc/RING finger domain, C3HC4 (zinc finger)"/>
    <property type="match status" value="1"/>
</dbReference>
<dbReference type="OrthoDB" id="6368508at2759"/>
<keyword evidence="3" id="KW-0862">Zinc</keyword>
<dbReference type="GO" id="GO:0016853">
    <property type="term" value="F:isomerase activity"/>
    <property type="evidence" value="ECO:0007669"/>
    <property type="project" value="UniProtKB-KW"/>
</dbReference>
<dbReference type="InterPro" id="IPR027370">
    <property type="entry name" value="Znf-RING_euk"/>
</dbReference>
<dbReference type="PANTHER" id="PTHR47156">
    <property type="entry name" value="PROTEIN CBG20824"/>
    <property type="match status" value="1"/>
</dbReference>
<sequence>MADPTECKVCFIGYSSGGEQRPRTFPCGHTFCSSCITSMLRDRGSHLTCPTCRVLHSAHDATHFPINYGMEALIQQMKQLVEQQGAPESQQEKGKEIGSEFEKLKERTISLLLKSSTVKAELLQHQEQLMTAQTQHTSLVTRICDIVTEHRAAMSQLMPPLSRCSDLADEGQSSMCHLSGLLEQLESVVSPQQRAAAINNANRRIYEVEKWIKRSEEANADTKALKSSTQVLEATQASLTSLAAEGVGGHEAAHSGDGAALRHMPAVMERVQRCLERSSPQPGTLTMEELRGLSLEVRRPLEAGLVFGVLQEGTEDCRSARLSWDDGRLHLYHMLDQRPPLQAHTVQVTGYLSTPHSSLLVFLDLAWGRQIRGRVYIRLYLDTPLARQFLLLCSGSRGHTYAGTSLLKVCGQHSPGEFIMGGDYSCDDGSGGLPLLQDLHGNYRKTGVAGSVWGRWEVGDMRAAQFAITTRDCQGFIPRVFGCVEEGLGLVRAAIRLMKAERVTVHECGVVVNL</sequence>
<dbReference type="PROSITE" id="PS00518">
    <property type="entry name" value="ZF_RING_1"/>
    <property type="match status" value="1"/>
</dbReference>
<protein>
    <submittedName>
        <fullName evidence="6">Peptidyl-prolyl cis-trans isomerase</fullName>
    </submittedName>
</protein>
<proteinExistence type="predicted"/>
<dbReference type="InterPro" id="IPR029000">
    <property type="entry name" value="Cyclophilin-like_dom_sf"/>
</dbReference>
<accession>A0A8J5BVL8</accession>
<gene>
    <name evidence="6" type="primary">PCKR1</name>
    <name evidence="6" type="ORF">GWK47_021342</name>
</gene>
<dbReference type="InterPro" id="IPR013083">
    <property type="entry name" value="Znf_RING/FYVE/PHD"/>
</dbReference>
<evidence type="ECO:0000256" key="2">
    <source>
        <dbReference type="ARBA" id="ARBA00022771"/>
    </source>
</evidence>
<evidence type="ECO:0000313" key="6">
    <source>
        <dbReference type="EMBL" id="KAG0711108.1"/>
    </source>
</evidence>
<dbReference type="PROSITE" id="PS50089">
    <property type="entry name" value="ZF_RING_2"/>
    <property type="match status" value="1"/>
</dbReference>
<evidence type="ECO:0000259" key="5">
    <source>
        <dbReference type="PROSITE" id="PS50089"/>
    </source>
</evidence>
<reference evidence="6" key="1">
    <citation type="submission" date="2020-07" db="EMBL/GenBank/DDBJ databases">
        <title>The High-quality genome of the commercially important snow crab, Chionoecetes opilio.</title>
        <authorList>
            <person name="Jeong J.-H."/>
            <person name="Ryu S."/>
        </authorList>
    </citation>
    <scope>NUCLEOTIDE SEQUENCE</scope>
    <source>
        <strain evidence="6">MADBK_172401_WGS</strain>
        <tissue evidence="6">Digestive gland</tissue>
    </source>
</reference>
<dbReference type="EMBL" id="JACEEZ010023608">
    <property type="protein sequence ID" value="KAG0711108.1"/>
    <property type="molecule type" value="Genomic_DNA"/>
</dbReference>
<evidence type="ECO:0000313" key="7">
    <source>
        <dbReference type="Proteomes" id="UP000770661"/>
    </source>
</evidence>
<dbReference type="AlphaFoldDB" id="A0A8J5BVL8"/>
<dbReference type="Proteomes" id="UP000770661">
    <property type="component" value="Unassembled WGS sequence"/>
</dbReference>